<dbReference type="KEGG" id="rgu:A4W93_01355"/>
<proteinExistence type="predicted"/>
<evidence type="ECO:0000256" key="2">
    <source>
        <dbReference type="SAM" id="Phobius"/>
    </source>
</evidence>
<evidence type="ECO:0008006" key="5">
    <source>
        <dbReference type="Google" id="ProtNLM"/>
    </source>
</evidence>
<protein>
    <recommendedName>
        <fullName evidence="5">DUF4189 domain-containing protein</fullName>
    </recommendedName>
</protein>
<feature type="transmembrane region" description="Helical" evidence="2">
    <location>
        <begin position="109"/>
        <end position="130"/>
    </location>
</feature>
<name>A0A1W6L379_9BURK</name>
<sequence>MLEGHRVEDVQRKMAELLHLSQARQDSMFSGKRTVLKKGMVFDDATRYVAKFERIGAKVLVEPDESETRADLAESRRDDSVPASEPAPRAAAAKASASASAKVPPRRTVVIAGAAAVVLAVLAGAGWYVWGGGSPVAPQVTDERLGVYGLTADARTVFRSDYWPAGGNKAFAASTGGAFGYVAGAASDQEAAQRALADCEGRRKPEMSACRLVNLTGNWAPVGP</sequence>
<feature type="region of interest" description="Disordered" evidence="1">
    <location>
        <begin position="66"/>
        <end position="98"/>
    </location>
</feature>
<dbReference type="EMBL" id="CP015118">
    <property type="protein sequence ID" value="ARN18673.1"/>
    <property type="molecule type" value="Genomic_DNA"/>
</dbReference>
<keyword evidence="4" id="KW-1185">Reference proteome</keyword>
<dbReference type="Proteomes" id="UP000193427">
    <property type="component" value="Chromosome"/>
</dbReference>
<feature type="compositionally biased region" description="Low complexity" evidence="1">
    <location>
        <begin position="81"/>
        <end position="98"/>
    </location>
</feature>
<dbReference type="AlphaFoldDB" id="A0A1W6L379"/>
<keyword evidence="2" id="KW-0472">Membrane</keyword>
<organism evidence="3 4">
    <name type="scientific">Piscinibacter gummiphilus</name>
    <dbReference type="NCBI Taxonomy" id="946333"/>
    <lineage>
        <taxon>Bacteria</taxon>
        <taxon>Pseudomonadati</taxon>
        <taxon>Pseudomonadota</taxon>
        <taxon>Betaproteobacteria</taxon>
        <taxon>Burkholderiales</taxon>
        <taxon>Sphaerotilaceae</taxon>
        <taxon>Piscinibacter</taxon>
    </lineage>
</organism>
<feature type="compositionally biased region" description="Basic and acidic residues" evidence="1">
    <location>
        <begin position="66"/>
        <end position="80"/>
    </location>
</feature>
<evidence type="ECO:0000313" key="3">
    <source>
        <dbReference type="EMBL" id="ARN18673.1"/>
    </source>
</evidence>
<evidence type="ECO:0000313" key="4">
    <source>
        <dbReference type="Proteomes" id="UP000193427"/>
    </source>
</evidence>
<evidence type="ECO:0000256" key="1">
    <source>
        <dbReference type="SAM" id="MobiDB-lite"/>
    </source>
</evidence>
<keyword evidence="2" id="KW-1133">Transmembrane helix</keyword>
<keyword evidence="2" id="KW-0812">Transmembrane</keyword>
<gene>
    <name evidence="3" type="ORF">A4W93_01355</name>
</gene>
<accession>A0A1W6L379</accession>
<reference evidence="3 4" key="1">
    <citation type="submission" date="2016-04" db="EMBL/GenBank/DDBJ databases">
        <title>Complete genome sequence of natural rubber-degrading, novel Gram-negative bacterium, Rhizobacter gummiphilus strain NS21.</title>
        <authorList>
            <person name="Tabata M."/>
            <person name="Kasai D."/>
            <person name="Fukuda M."/>
        </authorList>
    </citation>
    <scope>NUCLEOTIDE SEQUENCE [LARGE SCALE GENOMIC DNA]</scope>
    <source>
        <strain evidence="3 4">NS21</strain>
    </source>
</reference>